<keyword evidence="2" id="KW-0446">Lipid-binding</keyword>
<evidence type="ECO:0000259" key="4">
    <source>
        <dbReference type="SMART" id="SM00499"/>
    </source>
</evidence>
<dbReference type="Proteomes" id="UP000426265">
    <property type="component" value="Unassembled WGS sequence"/>
</dbReference>
<evidence type="ECO:0000256" key="2">
    <source>
        <dbReference type="ARBA" id="ARBA00023121"/>
    </source>
</evidence>
<dbReference type="EMBL" id="CACRSJ010000109">
    <property type="protein sequence ID" value="VYS62460.1"/>
    <property type="molecule type" value="Genomic_DNA"/>
</dbReference>
<dbReference type="KEGG" id="ath:AT4G12825"/>
<gene>
    <name evidence="5" type="ordered locus">At4g12825</name>
    <name evidence="7" type="ORF">AN1_LOCUS17887</name>
    <name evidence="6" type="ORF">C24_LOCUS17775</name>
</gene>
<sequence length="95" mass="10550">MKFITSVFIVFIMLSLILTKTMISGKEENATCVMANLQICKSAVTTGNPHSKECCEKLKEQQSCFCEYLKDPLVVPYITYAKIILAACGLSFPNC</sequence>
<feature type="chain" id="PRO_5038244317" description="Bifunctional inhibitor/plant lipid transfer protein/seed storage helical domain-containing protein" evidence="3">
    <location>
        <begin position="20"/>
        <end position="95"/>
    </location>
</feature>
<dbReference type="OMA" id="PRSKECC"/>
<dbReference type="SUPFAM" id="SSF47699">
    <property type="entry name" value="Bifunctional inhibitor/lipid-transfer protein/seed storage 2S albumin"/>
    <property type="match status" value="1"/>
</dbReference>
<accession>A0A654FNN2</accession>
<dbReference type="InterPro" id="IPR033872">
    <property type="entry name" value="nsLTP2"/>
</dbReference>
<dbReference type="GO" id="GO:0008289">
    <property type="term" value="F:lipid binding"/>
    <property type="evidence" value="ECO:0007669"/>
    <property type="project" value="UniProtKB-KW"/>
</dbReference>
<feature type="signal peptide" evidence="3">
    <location>
        <begin position="1"/>
        <end position="19"/>
    </location>
</feature>
<evidence type="ECO:0000256" key="3">
    <source>
        <dbReference type="SAM" id="SignalP"/>
    </source>
</evidence>
<organism evidence="7 8">
    <name type="scientific">Arabidopsis thaliana</name>
    <name type="common">Mouse-ear cress</name>
    <dbReference type="NCBI Taxonomy" id="3702"/>
    <lineage>
        <taxon>Eukaryota</taxon>
        <taxon>Viridiplantae</taxon>
        <taxon>Streptophyta</taxon>
        <taxon>Embryophyta</taxon>
        <taxon>Tracheophyta</taxon>
        <taxon>Spermatophyta</taxon>
        <taxon>Magnoliopsida</taxon>
        <taxon>eudicotyledons</taxon>
        <taxon>Gunneridae</taxon>
        <taxon>Pentapetalae</taxon>
        <taxon>rosids</taxon>
        <taxon>malvids</taxon>
        <taxon>Brassicales</taxon>
        <taxon>Brassicaceae</taxon>
        <taxon>Camelineae</taxon>
        <taxon>Arabidopsis</taxon>
    </lineage>
</organism>
<dbReference type="GO" id="GO:0006869">
    <property type="term" value="P:lipid transport"/>
    <property type="evidence" value="ECO:0007669"/>
    <property type="project" value="InterPro"/>
</dbReference>
<dbReference type="PANTHER" id="PTHR33214">
    <property type="entry name" value="BIFUNCTIONAL INHIBITOR/LIPID-TRANSFER PROTEIN/SEED STORAGE 2S ALBUMIN SUPERFAMILY PROTEIN"/>
    <property type="match status" value="1"/>
</dbReference>
<dbReference type="Gene3D" id="1.10.110.10">
    <property type="entry name" value="Plant lipid-transfer and hydrophobic proteins"/>
    <property type="match status" value="1"/>
</dbReference>
<reference evidence="7 8" key="1">
    <citation type="submission" date="2019-11" db="EMBL/GenBank/DDBJ databases">
        <authorList>
            <person name="Jiao W.-B."/>
            <person name="Schneeberger K."/>
        </authorList>
    </citation>
    <scope>NUCLEOTIDE SEQUENCE [LARGE SCALE GENOMIC DNA]</scope>
    <source>
        <strain evidence="8">cv. An-1</strain>
        <strain evidence="9">cv. C24</strain>
    </source>
</reference>
<dbReference type="Araport" id="AT4G12825"/>
<evidence type="ECO:0000313" key="6">
    <source>
        <dbReference type="EMBL" id="CAA0394996.1"/>
    </source>
</evidence>
<dbReference type="CDD" id="cd01959">
    <property type="entry name" value="nsLTP2"/>
    <property type="match status" value="1"/>
</dbReference>
<keyword evidence="3" id="KW-0732">Signal</keyword>
<dbReference type="Proteomes" id="UP000434276">
    <property type="component" value="Unassembled WGS sequence"/>
</dbReference>
<feature type="domain" description="Bifunctional inhibitor/plant lipid transfer protein/seed storage helical" evidence="4">
    <location>
        <begin position="32"/>
        <end position="95"/>
    </location>
</feature>
<dbReference type="RefSeq" id="NP_001078379.1">
    <property type="nucleotide sequence ID" value="NM_001084910.2"/>
</dbReference>
<dbReference type="OrthoDB" id="1039978at2759"/>
<dbReference type="InterPro" id="IPR016140">
    <property type="entry name" value="Bifunc_inhib/LTP/seed_store"/>
</dbReference>
<proteinExistence type="predicted"/>
<evidence type="ECO:0000313" key="5">
    <source>
        <dbReference type="Araport" id="AT4G12825"/>
    </source>
</evidence>
<protein>
    <recommendedName>
        <fullName evidence="4">Bifunctional inhibitor/plant lipid transfer protein/seed storage helical domain-containing protein</fullName>
    </recommendedName>
</protein>
<dbReference type="InterPro" id="IPR036312">
    <property type="entry name" value="Bifun_inhib/LTP/seed_sf"/>
</dbReference>
<dbReference type="ExpressionAtlas" id="A0A654FNN2">
    <property type="expression patterns" value="baseline and differential"/>
</dbReference>
<evidence type="ECO:0000313" key="7">
    <source>
        <dbReference type="EMBL" id="VYS62460.1"/>
    </source>
</evidence>
<evidence type="ECO:0000256" key="1">
    <source>
        <dbReference type="ARBA" id="ARBA00022448"/>
    </source>
</evidence>
<keyword evidence="1" id="KW-0813">Transport</keyword>
<dbReference type="PANTHER" id="PTHR33214:SF47">
    <property type="entry name" value="BIFUNCTIONAL INHIBITOR_LIPID-TRANSFER PROTEIN_SEED STORAGE 2S ALBUMIN SUPERFAMILY PROTEIN"/>
    <property type="match status" value="1"/>
</dbReference>
<evidence type="ECO:0000313" key="9">
    <source>
        <dbReference type="Proteomes" id="UP000434276"/>
    </source>
</evidence>
<name>A0A654FNN2_ARATH</name>
<dbReference type="EMBL" id="CACSHJ010000095">
    <property type="protein sequence ID" value="CAA0394996.1"/>
    <property type="molecule type" value="Genomic_DNA"/>
</dbReference>
<dbReference type="SMART" id="SM00499">
    <property type="entry name" value="AAI"/>
    <property type="match status" value="1"/>
</dbReference>
<dbReference type="AlphaFoldDB" id="A0A654FNN2"/>
<evidence type="ECO:0000313" key="8">
    <source>
        <dbReference type="Proteomes" id="UP000426265"/>
    </source>
</evidence>
<dbReference type="GeneID" id="5008135"/>
<dbReference type="SMR" id="A0A654FNN2"/>